<evidence type="ECO:0000313" key="3">
    <source>
        <dbReference type="Proteomes" id="UP001150904"/>
    </source>
</evidence>
<accession>A0A9W9JEZ9</accession>
<dbReference type="EMBL" id="JAPQKR010000015">
    <property type="protein sequence ID" value="KAJ5195154.1"/>
    <property type="molecule type" value="Genomic_DNA"/>
</dbReference>
<dbReference type="OrthoDB" id="5398685at2759"/>
<keyword evidence="3" id="KW-1185">Reference proteome</keyword>
<reference evidence="2" key="1">
    <citation type="submission" date="2022-12" db="EMBL/GenBank/DDBJ databases">
        <authorList>
            <person name="Petersen C."/>
        </authorList>
    </citation>
    <scope>NUCLEOTIDE SEQUENCE</scope>
    <source>
        <strain evidence="2">IBT 15544</strain>
    </source>
</reference>
<protein>
    <submittedName>
        <fullName evidence="2">Uncharacterized protein</fullName>
    </submittedName>
</protein>
<dbReference type="Proteomes" id="UP001150904">
    <property type="component" value="Unassembled WGS sequence"/>
</dbReference>
<dbReference type="AlphaFoldDB" id="A0A9W9JEZ9"/>
<gene>
    <name evidence="2" type="ORF">N7498_008592</name>
</gene>
<evidence type="ECO:0000256" key="1">
    <source>
        <dbReference type="SAM" id="MobiDB-lite"/>
    </source>
</evidence>
<name>A0A9W9JEZ9_9EURO</name>
<dbReference type="GeneID" id="83182955"/>
<organism evidence="2 3">
    <name type="scientific">Penicillium cinerascens</name>
    <dbReference type="NCBI Taxonomy" id="70096"/>
    <lineage>
        <taxon>Eukaryota</taxon>
        <taxon>Fungi</taxon>
        <taxon>Dikarya</taxon>
        <taxon>Ascomycota</taxon>
        <taxon>Pezizomycotina</taxon>
        <taxon>Eurotiomycetes</taxon>
        <taxon>Eurotiomycetidae</taxon>
        <taxon>Eurotiales</taxon>
        <taxon>Aspergillaceae</taxon>
        <taxon>Penicillium</taxon>
    </lineage>
</organism>
<evidence type="ECO:0000313" key="2">
    <source>
        <dbReference type="EMBL" id="KAJ5195154.1"/>
    </source>
</evidence>
<proteinExistence type="predicted"/>
<feature type="region of interest" description="Disordered" evidence="1">
    <location>
        <begin position="52"/>
        <end position="77"/>
    </location>
</feature>
<comment type="caution">
    <text evidence="2">The sequence shown here is derived from an EMBL/GenBank/DDBJ whole genome shotgun (WGS) entry which is preliminary data.</text>
</comment>
<sequence length="77" mass="8444">MPANSTDDLDIAKTLADIAKGETTASALEAHLNALEGKVDELLAIFDSQSSPREDVITRNQKQNKERGVEVKPERRP</sequence>
<reference evidence="2" key="2">
    <citation type="journal article" date="2023" name="IMA Fungus">
        <title>Comparative genomic study of the Penicillium genus elucidates a diverse pangenome and 15 lateral gene transfer events.</title>
        <authorList>
            <person name="Petersen C."/>
            <person name="Sorensen T."/>
            <person name="Nielsen M.R."/>
            <person name="Sondergaard T.E."/>
            <person name="Sorensen J.L."/>
            <person name="Fitzpatrick D.A."/>
            <person name="Frisvad J.C."/>
            <person name="Nielsen K.L."/>
        </authorList>
    </citation>
    <scope>NUCLEOTIDE SEQUENCE</scope>
    <source>
        <strain evidence="2">IBT 15544</strain>
    </source>
</reference>
<dbReference type="RefSeq" id="XP_058305642.1">
    <property type="nucleotide sequence ID" value="XM_058455654.1"/>
</dbReference>